<dbReference type="InterPro" id="IPR018313">
    <property type="entry name" value="SBP_3_CS"/>
</dbReference>
<dbReference type="GeneID" id="69516804"/>
<dbReference type="AlphaFoldDB" id="Q9RWV1"/>
<dbReference type="PIR" id="B75504">
    <property type="entry name" value="B75504"/>
</dbReference>
<dbReference type="GO" id="GO:0015276">
    <property type="term" value="F:ligand-gated monoatomic ion channel activity"/>
    <property type="evidence" value="ECO:0007669"/>
    <property type="project" value="InterPro"/>
</dbReference>
<dbReference type="OrthoDB" id="9774451at2"/>
<name>Q9RWV1_DEIRA</name>
<dbReference type="EMBL" id="AE000513">
    <property type="protein sequence ID" value="AAF10144.1"/>
    <property type="molecule type" value="Genomic_DNA"/>
</dbReference>
<dbReference type="Pfam" id="PF00497">
    <property type="entry name" value="SBP_bac_3"/>
    <property type="match status" value="1"/>
</dbReference>
<dbReference type="RefSeq" id="WP_010887209.1">
    <property type="nucleotide sequence ID" value="NC_001263.1"/>
</dbReference>
<dbReference type="GO" id="GO:0030313">
    <property type="term" value="C:cell envelope"/>
    <property type="evidence" value="ECO:0007669"/>
    <property type="project" value="UniProtKB-SubCell"/>
</dbReference>
<evidence type="ECO:0000256" key="3">
    <source>
        <dbReference type="ARBA" id="ARBA00022729"/>
    </source>
</evidence>
<proteinExistence type="inferred from homology"/>
<gene>
    <name evidence="8" type="ordered locus">DR_0564</name>
</gene>
<dbReference type="HOGENOM" id="CLU_019602_18_5_0"/>
<accession>Q9RWV1</accession>
<dbReference type="SUPFAM" id="SSF53850">
    <property type="entry name" value="Periplasmic binding protein-like II"/>
    <property type="match status" value="1"/>
</dbReference>
<dbReference type="Proteomes" id="UP000002524">
    <property type="component" value="Chromosome 1"/>
</dbReference>
<sequence>MKKSLLSLKLSGLLVPSVLALSLSACSSPSSTLNQGTLKIAMEGTYPPFTSKNEQGELVGFDVDIAKAVAQKLNLKPEFVLTEWSGILAGLQANKYDVIVNQVGITPERQNSIGFSQPYAYSRPEIIVAKNNTFNPQSLADLKGKRVGSTLGSNYEKQLIDTGDIKIVTYPGAPEILADLVAGRIDAAYNDRLVVNYIINDQKLPVRGAGQIGDAAPVGIALKKGNSALKDQIDKALTEMRSDGTFEKISQKWFGQDVGQP</sequence>
<feature type="signal peptide" evidence="5">
    <location>
        <begin position="1"/>
        <end position="20"/>
    </location>
</feature>
<evidence type="ECO:0000259" key="7">
    <source>
        <dbReference type="SMART" id="SM00079"/>
    </source>
</evidence>
<keyword evidence="3 5" id="KW-0732">Signal</keyword>
<evidence type="ECO:0000313" key="9">
    <source>
        <dbReference type="Proteomes" id="UP000002524"/>
    </source>
</evidence>
<keyword evidence="9" id="KW-1185">Reference proteome</keyword>
<evidence type="ECO:0000256" key="2">
    <source>
        <dbReference type="ARBA" id="ARBA00010333"/>
    </source>
</evidence>
<dbReference type="Gene3D" id="3.40.190.10">
    <property type="entry name" value="Periplasmic binding protein-like II"/>
    <property type="match status" value="2"/>
</dbReference>
<dbReference type="eggNOG" id="COG0834">
    <property type="taxonomic scope" value="Bacteria"/>
</dbReference>
<dbReference type="PANTHER" id="PTHR35936">
    <property type="entry name" value="MEMBRANE-BOUND LYTIC MUREIN TRANSGLYCOSYLASE F"/>
    <property type="match status" value="1"/>
</dbReference>
<protein>
    <submittedName>
        <fullName evidence="8">Amino acid ABC transporter, periplasmic amino acid-binding protein</fullName>
    </submittedName>
</protein>
<dbReference type="InterPro" id="IPR001638">
    <property type="entry name" value="Solute-binding_3/MltF_N"/>
</dbReference>
<feature type="domain" description="Ionotropic glutamate receptor C-terminal" evidence="7">
    <location>
        <begin position="37"/>
        <end position="256"/>
    </location>
</feature>
<dbReference type="KEGG" id="dra:DR_0564"/>
<dbReference type="PANTHER" id="PTHR35936:SF19">
    <property type="entry name" value="AMINO-ACID-BINDING PROTEIN YXEM-RELATED"/>
    <property type="match status" value="1"/>
</dbReference>
<evidence type="ECO:0000256" key="5">
    <source>
        <dbReference type="SAM" id="SignalP"/>
    </source>
</evidence>
<dbReference type="PATRIC" id="fig|243230.17.peg.740"/>
<organism evidence="8 9">
    <name type="scientific">Deinococcus radiodurans (strain ATCC 13939 / DSM 20539 / JCM 16871 / CCUG 27074 / LMG 4051 / NBRC 15346 / NCIMB 9279 / VKM B-1422 / R1)</name>
    <dbReference type="NCBI Taxonomy" id="243230"/>
    <lineage>
        <taxon>Bacteria</taxon>
        <taxon>Thermotogati</taxon>
        <taxon>Deinococcota</taxon>
        <taxon>Deinococci</taxon>
        <taxon>Deinococcales</taxon>
        <taxon>Deinococcaceae</taxon>
        <taxon>Deinococcus</taxon>
    </lineage>
</organism>
<reference evidence="8 9" key="1">
    <citation type="journal article" date="1999" name="Science">
        <title>Genome sequence of the radioresistant bacterium Deinococcus radiodurans R1.</title>
        <authorList>
            <person name="White O."/>
            <person name="Eisen J.A."/>
            <person name="Heidelberg J.F."/>
            <person name="Hickey E.K."/>
            <person name="Peterson J.D."/>
            <person name="Dodson R.J."/>
            <person name="Haft D.H."/>
            <person name="Gwinn M.L."/>
            <person name="Nelson W.C."/>
            <person name="Richardson D.L."/>
            <person name="Moffat K.S."/>
            <person name="Qin H."/>
            <person name="Jiang L."/>
            <person name="Pamphile W."/>
            <person name="Crosby M."/>
            <person name="Shen M."/>
            <person name="Vamathevan J.J."/>
            <person name="Lam P."/>
            <person name="McDonald L."/>
            <person name="Utterback T."/>
            <person name="Zalewski C."/>
            <person name="Makarova K.S."/>
            <person name="Aravind L."/>
            <person name="Daly M.J."/>
            <person name="Minton K.W."/>
            <person name="Fleischmann R.D."/>
            <person name="Ketchum K.A."/>
            <person name="Nelson K.E."/>
            <person name="Salzberg S."/>
            <person name="Smith H.O."/>
            <person name="Venter J.C."/>
            <person name="Fraser C.M."/>
        </authorList>
    </citation>
    <scope>NUCLEOTIDE SEQUENCE [LARGE SCALE GENOMIC DNA]</scope>
    <source>
        <strain evidence="9">ATCC 13939 / DSM 20539 / JCM 16871 / LMG 4051 / NBRC 15346 / NCIMB 9279 / R1 / VKM B-1422</strain>
    </source>
</reference>
<feature type="domain" description="Solute-binding protein family 3/N-terminal" evidence="6">
    <location>
        <begin position="37"/>
        <end position="257"/>
    </location>
</feature>
<dbReference type="SMART" id="SM00062">
    <property type="entry name" value="PBPb"/>
    <property type="match status" value="1"/>
</dbReference>
<evidence type="ECO:0000313" key="8">
    <source>
        <dbReference type="EMBL" id="AAF10144.1"/>
    </source>
</evidence>
<dbReference type="STRING" id="243230.DR_0564"/>
<feature type="chain" id="PRO_5009974313" evidence="5">
    <location>
        <begin position="21"/>
        <end position="261"/>
    </location>
</feature>
<dbReference type="GO" id="GO:0016020">
    <property type="term" value="C:membrane"/>
    <property type="evidence" value="ECO:0007669"/>
    <property type="project" value="InterPro"/>
</dbReference>
<evidence type="ECO:0000256" key="1">
    <source>
        <dbReference type="ARBA" id="ARBA00004196"/>
    </source>
</evidence>
<evidence type="ECO:0000259" key="6">
    <source>
        <dbReference type="SMART" id="SM00062"/>
    </source>
</evidence>
<dbReference type="PaxDb" id="243230-DR_0564"/>
<dbReference type="PROSITE" id="PS01039">
    <property type="entry name" value="SBP_BACTERIAL_3"/>
    <property type="match status" value="1"/>
</dbReference>
<dbReference type="InParanoid" id="Q9RWV1"/>
<evidence type="ECO:0000256" key="4">
    <source>
        <dbReference type="RuleBase" id="RU003744"/>
    </source>
</evidence>
<dbReference type="SMART" id="SM00079">
    <property type="entry name" value="PBPe"/>
    <property type="match status" value="1"/>
</dbReference>
<dbReference type="InterPro" id="IPR001320">
    <property type="entry name" value="Iontro_rcpt_C"/>
</dbReference>
<comment type="subcellular location">
    <subcellularLocation>
        <location evidence="1">Cell envelope</location>
    </subcellularLocation>
</comment>
<dbReference type="EnsemblBacteria" id="AAF10144">
    <property type="protein sequence ID" value="AAF10144"/>
    <property type="gene ID" value="DR_0564"/>
</dbReference>
<comment type="similarity">
    <text evidence="2 4">Belongs to the bacterial solute-binding protein 3 family.</text>
</comment>
<dbReference type="FunCoup" id="Q9RWV1">
    <property type="interactions" value="65"/>
</dbReference>
<dbReference type="PROSITE" id="PS51257">
    <property type="entry name" value="PROKAR_LIPOPROTEIN"/>
    <property type="match status" value="1"/>
</dbReference>